<dbReference type="InterPro" id="IPR002745">
    <property type="entry name" value="Ptrans_KptA/Tpt1"/>
</dbReference>
<proteinExistence type="predicted"/>
<feature type="region of interest" description="Disordered" evidence="4">
    <location>
        <begin position="1"/>
        <end position="54"/>
    </location>
</feature>
<gene>
    <name evidence="5" type="ORF">MGAL_10B038989</name>
</gene>
<organism evidence="5 6">
    <name type="scientific">Mytilus galloprovincialis</name>
    <name type="common">Mediterranean mussel</name>
    <dbReference type="NCBI Taxonomy" id="29158"/>
    <lineage>
        <taxon>Eukaryota</taxon>
        <taxon>Metazoa</taxon>
        <taxon>Spiralia</taxon>
        <taxon>Lophotrochozoa</taxon>
        <taxon>Mollusca</taxon>
        <taxon>Bivalvia</taxon>
        <taxon>Autobranchia</taxon>
        <taxon>Pteriomorphia</taxon>
        <taxon>Mytilida</taxon>
        <taxon>Mytiloidea</taxon>
        <taxon>Mytilidae</taxon>
        <taxon>Mytilinae</taxon>
        <taxon>Mytilus</taxon>
    </lineage>
</organism>
<keyword evidence="6" id="KW-1185">Reference proteome</keyword>
<evidence type="ECO:0000256" key="4">
    <source>
        <dbReference type="SAM" id="MobiDB-lite"/>
    </source>
</evidence>
<evidence type="ECO:0000256" key="3">
    <source>
        <dbReference type="ARBA" id="ARBA00047949"/>
    </source>
</evidence>
<evidence type="ECO:0000313" key="5">
    <source>
        <dbReference type="EMBL" id="VDH92002.1"/>
    </source>
</evidence>
<dbReference type="InterPro" id="IPR042080">
    <property type="entry name" value="RNA_2'-PTrans_N"/>
</dbReference>
<dbReference type="GO" id="GO:0000215">
    <property type="term" value="F:tRNA 2'-phosphotransferase activity"/>
    <property type="evidence" value="ECO:0007669"/>
    <property type="project" value="UniProtKB-EC"/>
</dbReference>
<dbReference type="SUPFAM" id="SSF56399">
    <property type="entry name" value="ADP-ribosylation"/>
    <property type="match status" value="1"/>
</dbReference>
<dbReference type="AlphaFoldDB" id="A0A8B6BLA3"/>
<evidence type="ECO:0000256" key="1">
    <source>
        <dbReference type="ARBA" id="ARBA00003343"/>
    </source>
</evidence>
<dbReference type="OrthoDB" id="419694at2759"/>
<evidence type="ECO:0000256" key="2">
    <source>
        <dbReference type="ARBA" id="ARBA00012007"/>
    </source>
</evidence>
<comment type="catalytic activity">
    <reaction evidence="3">
        <text>2'-phospho-[ligated tRNA] + NAD(+) = mature tRNA + ADP-alpha-D-ribose 1'',2''-cyclic phosphate + nicotinamide</text>
        <dbReference type="Rhea" id="RHEA:23324"/>
        <dbReference type="Rhea" id="RHEA-COMP:11106"/>
        <dbReference type="Rhea" id="RHEA-COMP:11107"/>
        <dbReference type="ChEBI" id="CHEBI:17154"/>
        <dbReference type="ChEBI" id="CHEBI:57540"/>
        <dbReference type="ChEBI" id="CHEBI:76596"/>
        <dbReference type="ChEBI" id="CHEBI:82883"/>
        <dbReference type="ChEBI" id="CHEBI:85027"/>
        <dbReference type="EC" id="2.7.1.160"/>
    </reaction>
</comment>
<dbReference type="Proteomes" id="UP000596742">
    <property type="component" value="Unassembled WGS sequence"/>
</dbReference>
<evidence type="ECO:0000313" key="6">
    <source>
        <dbReference type="Proteomes" id="UP000596742"/>
    </source>
</evidence>
<dbReference type="Pfam" id="PF01885">
    <property type="entry name" value="PTS_2-RNA"/>
    <property type="match status" value="1"/>
</dbReference>
<name>A0A8B6BLA3_MYTGA</name>
<comment type="function">
    <text evidence="1">Catalyzes the last step of tRNA splicing, the transfer of the splice junction 2'-phosphate from ligated tRNA to NAD to produce ADP-ribose 1''-2'' cyclic phosphate.</text>
</comment>
<dbReference type="EC" id="2.7.1.160" evidence="2"/>
<reference evidence="5" key="1">
    <citation type="submission" date="2018-11" db="EMBL/GenBank/DDBJ databases">
        <authorList>
            <person name="Alioto T."/>
            <person name="Alioto T."/>
        </authorList>
    </citation>
    <scope>NUCLEOTIDE SEQUENCE</scope>
</reference>
<accession>A0A8B6BLA3</accession>
<dbReference type="Gene3D" id="1.10.10.970">
    <property type="entry name" value="RNA 2'-phosphotransferase, Tpt1/KptA family, N-terminal domain"/>
    <property type="match status" value="1"/>
</dbReference>
<comment type="caution">
    <text evidence="5">The sequence shown here is derived from an EMBL/GenBank/DDBJ whole genome shotgun (WGS) entry which is preliminary data.</text>
</comment>
<sequence>MPIQIQEAEGLLSVESEGEGTQDIESVNNPAPECPLEDKENASSDSEEEVIQDHGVDRHLSKTLIYVLRHGASKWGLKVLPGGFVYVDELLSRHPGLSGYTLKELTRLVESVLTQDQGDPGGEERGEIPGSLWFEREDTSLAAVAMASYGEPQGSWDSTEDHSPPRALRSGAVFRVPIKVQGQSLFAVVDTAAEVTLISEGGIQVPKVCAPHPQGSHHEYSRKGDANEWVCCRAREFGTGFQTHTNKSVCGPYRGRHAVGFRLIKGTLHRLANVRWTAAGRRRGHTHDYG</sequence>
<protein>
    <recommendedName>
        <fullName evidence="2">2'-phosphotransferase</fullName>
        <ecNumber evidence="2">2.7.1.160</ecNumber>
    </recommendedName>
</protein>
<dbReference type="EMBL" id="UYJE01000297">
    <property type="protein sequence ID" value="VDH92002.1"/>
    <property type="molecule type" value="Genomic_DNA"/>
</dbReference>